<evidence type="ECO:0008006" key="5">
    <source>
        <dbReference type="Google" id="ProtNLM"/>
    </source>
</evidence>
<evidence type="ECO:0000313" key="3">
    <source>
        <dbReference type="EMBL" id="SUJ02221.1"/>
    </source>
</evidence>
<feature type="signal peptide" evidence="2">
    <location>
        <begin position="1"/>
        <end position="25"/>
    </location>
</feature>
<dbReference type="Gene3D" id="3.10.450.160">
    <property type="entry name" value="inner membrane protein cigr"/>
    <property type="match status" value="1"/>
</dbReference>
<organism evidence="3 4">
    <name type="scientific">Shewanella algae</name>
    <dbReference type="NCBI Taxonomy" id="38313"/>
    <lineage>
        <taxon>Bacteria</taxon>
        <taxon>Pseudomonadati</taxon>
        <taxon>Pseudomonadota</taxon>
        <taxon>Gammaproteobacteria</taxon>
        <taxon>Alteromonadales</taxon>
        <taxon>Shewanellaceae</taxon>
        <taxon>Shewanella</taxon>
    </lineage>
</organism>
<evidence type="ECO:0000313" key="4">
    <source>
        <dbReference type="Proteomes" id="UP000254069"/>
    </source>
</evidence>
<gene>
    <name evidence="3" type="ORF">NCTC10738_03467</name>
</gene>
<protein>
    <recommendedName>
        <fullName evidence="5">RcnB family protein</fullName>
    </recommendedName>
</protein>
<feature type="region of interest" description="Disordered" evidence="1">
    <location>
        <begin position="28"/>
        <end position="54"/>
    </location>
</feature>
<dbReference type="RefSeq" id="WP_039033373.1">
    <property type="nucleotide sequence ID" value="NZ_AP024609.1"/>
</dbReference>
<dbReference type="GeneID" id="88624865"/>
<evidence type="ECO:0000256" key="2">
    <source>
        <dbReference type="SAM" id="SignalP"/>
    </source>
</evidence>
<proteinExistence type="predicted"/>
<keyword evidence="2" id="KW-0732">Signal</keyword>
<dbReference type="Proteomes" id="UP000254069">
    <property type="component" value="Unassembled WGS sequence"/>
</dbReference>
<dbReference type="EMBL" id="UGYO01000002">
    <property type="protein sequence ID" value="SUJ02221.1"/>
    <property type="molecule type" value="Genomic_DNA"/>
</dbReference>
<dbReference type="AlphaFoldDB" id="A0A380BJI9"/>
<feature type="chain" id="PRO_5016954253" description="RcnB family protein" evidence="2">
    <location>
        <begin position="26"/>
        <end position="106"/>
    </location>
</feature>
<reference evidence="3 4" key="1">
    <citation type="submission" date="2018-06" db="EMBL/GenBank/DDBJ databases">
        <authorList>
            <consortium name="Pathogen Informatics"/>
            <person name="Doyle S."/>
        </authorList>
    </citation>
    <scope>NUCLEOTIDE SEQUENCE [LARGE SCALE GENOMIC DNA]</scope>
    <source>
        <strain evidence="3 4">NCTC10738</strain>
    </source>
</reference>
<keyword evidence="4" id="KW-1185">Reference proteome</keyword>
<name>A0A380BJI9_9GAMM</name>
<sequence>MTNKLSKTLVAISLGALLASPAVLAKQDKDHKDLPPGLQKKAARGEPLPPGWQKRYHRGDILDNDIYARGRVVVPLGNDGLITVDIEGTLFKLHDKTRRIIEILEH</sequence>
<accession>A0A380BJI9</accession>
<evidence type="ECO:0000256" key="1">
    <source>
        <dbReference type="SAM" id="MobiDB-lite"/>
    </source>
</evidence>